<evidence type="ECO:0000256" key="11">
    <source>
        <dbReference type="RuleBase" id="RU000688"/>
    </source>
</evidence>
<dbReference type="GO" id="GO:0001594">
    <property type="term" value="F:trace-amine receptor activity"/>
    <property type="evidence" value="ECO:0007669"/>
    <property type="project" value="InterPro"/>
</dbReference>
<comment type="caution">
    <text evidence="14">The sequence shown here is derived from an EMBL/GenBank/DDBJ whole genome shotgun (WGS) entry which is preliminary data.</text>
</comment>
<evidence type="ECO:0000256" key="12">
    <source>
        <dbReference type="SAM" id="Phobius"/>
    </source>
</evidence>
<keyword evidence="10 11" id="KW-0807">Transducer</keyword>
<feature type="transmembrane region" description="Helical" evidence="12">
    <location>
        <begin position="280"/>
        <end position="303"/>
    </location>
</feature>
<dbReference type="PRINTS" id="PR00237">
    <property type="entry name" value="GPCRRHODOPSN"/>
</dbReference>
<feature type="transmembrane region" description="Helical" evidence="12">
    <location>
        <begin position="118"/>
        <end position="138"/>
    </location>
</feature>
<dbReference type="InterPro" id="IPR017452">
    <property type="entry name" value="GPCR_Rhodpsn_7TM"/>
</dbReference>
<evidence type="ECO:0000256" key="7">
    <source>
        <dbReference type="ARBA" id="ARBA00023157"/>
    </source>
</evidence>
<proteinExistence type="inferred from homology"/>
<evidence type="ECO:0000256" key="5">
    <source>
        <dbReference type="ARBA" id="ARBA00023040"/>
    </source>
</evidence>
<dbReference type="InterPro" id="IPR000276">
    <property type="entry name" value="GPCR_Rhodpsn"/>
</dbReference>
<feature type="transmembrane region" description="Helical" evidence="12">
    <location>
        <begin position="393"/>
        <end position="414"/>
    </location>
</feature>
<feature type="domain" description="G-protein coupled receptors family 1 profile" evidence="13">
    <location>
        <begin position="19"/>
        <end position="233"/>
    </location>
</feature>
<dbReference type="Gene3D" id="1.20.1070.10">
    <property type="entry name" value="Rhodopsin 7-helix transmembrane proteins"/>
    <property type="match status" value="2"/>
</dbReference>
<keyword evidence="4 12" id="KW-1133">Transmembrane helix</keyword>
<feature type="transmembrane region" description="Helical" evidence="12">
    <location>
        <begin position="150"/>
        <end position="168"/>
    </location>
</feature>
<keyword evidence="6 12" id="KW-0472">Membrane</keyword>
<feature type="transmembrane region" description="Helical" evidence="12">
    <location>
        <begin position="356"/>
        <end position="373"/>
    </location>
</feature>
<evidence type="ECO:0000313" key="14">
    <source>
        <dbReference type="EMBL" id="KAI5607485.1"/>
    </source>
</evidence>
<dbReference type="FunFam" id="1.20.1070.10:FF:000030">
    <property type="entry name" value="trace amine-associated receptor 1"/>
    <property type="match status" value="2"/>
</dbReference>
<feature type="transmembrane region" description="Helical" evidence="12">
    <location>
        <begin position="6"/>
        <end position="27"/>
    </location>
</feature>
<comment type="similarity">
    <text evidence="11">Belongs to the G-protein coupled receptor 1 family.</text>
</comment>
<keyword evidence="7" id="KW-1015">Disulfide bond</keyword>
<feature type="domain" description="G-protein coupled receptors family 1 profile" evidence="13">
    <location>
        <begin position="294"/>
        <end position="554"/>
    </location>
</feature>
<feature type="transmembrane region" description="Helical" evidence="12">
    <location>
        <begin position="80"/>
        <end position="98"/>
    </location>
</feature>
<evidence type="ECO:0000259" key="13">
    <source>
        <dbReference type="PROSITE" id="PS50262"/>
    </source>
</evidence>
<feature type="transmembrane region" description="Helical" evidence="12">
    <location>
        <begin position="499"/>
        <end position="519"/>
    </location>
</feature>
<dbReference type="Pfam" id="PF00001">
    <property type="entry name" value="7tm_1"/>
    <property type="match status" value="2"/>
</dbReference>
<evidence type="ECO:0000256" key="4">
    <source>
        <dbReference type="ARBA" id="ARBA00022989"/>
    </source>
</evidence>
<comment type="subcellular location">
    <subcellularLocation>
        <location evidence="1">Cell membrane</location>
        <topology evidence="1">Multi-pass membrane protein</topology>
    </subcellularLocation>
</comment>
<sequence length="584" mass="65971">IKTVLYFILVFAMTITILGNSVVIISIAHFKQLHTPTNILVMSLALVDLLLGITVMPFSMIRSVDGCWYYGEGLCFLHSSFDMCLTGASIFHLISIAIDRYQAVCYPLQYPTRVTIPVAWLMVAVSWTASVVYSYTLLYSKANVEKLDDYIASISCLGYCGLLFNALCAALDACICFFLPCFVMFFLYAQIFFISKKHARKIAAVKQSKNDMSLNKILKHENKAAKTLGIVVAKTTQKIRMPEVLNPTLLEEVDFKEFCFPDSNVSCLKASYHIATQTTLYLFLLLTTAITILGNAVVIISIAHFKQLHTPTNMLVMSLAVADLILGIIVMPFSIIRSVDGCWYFGKEFCLWHSSFDVFLTTASVFHLICVAIDRYQAVSYPLRYSTRVTMRVAWLMVAISWIAAALYSFGILFSKVNVEGLDEYIASTECLGYCNILFNAVWSVLDTCICFLLPCSVMVFLYARIFLISRKHARKIDGVKQGNDITKFSQKVKRENKAAKTLGIVVGAFNLCWMPFYINSLLDPYINFSTPLVLFDIFVWLGYINSTLNPIIYGLFYPWFRKTLYLMVTLKIFAPNSSDIKVF</sequence>
<keyword evidence="3 11" id="KW-0812">Transmembrane</keyword>
<keyword evidence="9" id="KW-0325">Glycoprotein</keyword>
<evidence type="ECO:0000313" key="15">
    <source>
        <dbReference type="Proteomes" id="UP001205998"/>
    </source>
</evidence>
<evidence type="ECO:0000256" key="6">
    <source>
        <dbReference type="ARBA" id="ARBA00023136"/>
    </source>
</evidence>
<organism evidence="14 15">
    <name type="scientific">Silurus asotus</name>
    <name type="common">Amur catfish</name>
    <name type="synonym">Parasilurus asotus</name>
    <dbReference type="NCBI Taxonomy" id="30991"/>
    <lineage>
        <taxon>Eukaryota</taxon>
        <taxon>Metazoa</taxon>
        <taxon>Chordata</taxon>
        <taxon>Craniata</taxon>
        <taxon>Vertebrata</taxon>
        <taxon>Euteleostomi</taxon>
        <taxon>Actinopterygii</taxon>
        <taxon>Neopterygii</taxon>
        <taxon>Teleostei</taxon>
        <taxon>Ostariophysi</taxon>
        <taxon>Siluriformes</taxon>
        <taxon>Siluridae</taxon>
        <taxon>Silurus</taxon>
    </lineage>
</organism>
<feature type="non-terminal residue" evidence="14">
    <location>
        <position position="584"/>
    </location>
</feature>
<keyword evidence="15" id="KW-1185">Reference proteome</keyword>
<feature type="transmembrane region" description="Helical" evidence="12">
    <location>
        <begin position="39"/>
        <end position="60"/>
    </location>
</feature>
<accession>A0AAD5A1E6</accession>
<feature type="transmembrane region" description="Helical" evidence="12">
    <location>
        <begin position="315"/>
        <end position="336"/>
    </location>
</feature>
<dbReference type="AlphaFoldDB" id="A0AAD5A1E6"/>
<dbReference type="InterPro" id="IPR009132">
    <property type="entry name" value="TAAR_fam"/>
</dbReference>
<dbReference type="PROSITE" id="PS00237">
    <property type="entry name" value="G_PROTEIN_RECEP_F1_1"/>
    <property type="match status" value="1"/>
</dbReference>
<evidence type="ECO:0000256" key="10">
    <source>
        <dbReference type="ARBA" id="ARBA00023224"/>
    </source>
</evidence>
<dbReference type="GO" id="GO:0005886">
    <property type="term" value="C:plasma membrane"/>
    <property type="evidence" value="ECO:0007669"/>
    <property type="project" value="UniProtKB-SubCell"/>
</dbReference>
<protein>
    <submittedName>
        <fullName evidence="14">Trace amine associated receptor 13e</fullName>
    </submittedName>
</protein>
<feature type="non-terminal residue" evidence="14">
    <location>
        <position position="1"/>
    </location>
</feature>
<dbReference type="PANTHER" id="PTHR24249:SF307">
    <property type="entry name" value="TRACE AMINE-ASSOCIATED RECEPTOR 5"/>
    <property type="match status" value="1"/>
</dbReference>
<dbReference type="SUPFAM" id="SSF81321">
    <property type="entry name" value="Family A G protein-coupled receptor-like"/>
    <property type="match status" value="2"/>
</dbReference>
<dbReference type="EMBL" id="MU591762">
    <property type="protein sequence ID" value="KAI5607485.1"/>
    <property type="molecule type" value="Genomic_DNA"/>
</dbReference>
<evidence type="ECO:0000256" key="2">
    <source>
        <dbReference type="ARBA" id="ARBA00022475"/>
    </source>
</evidence>
<evidence type="ECO:0000256" key="9">
    <source>
        <dbReference type="ARBA" id="ARBA00023180"/>
    </source>
</evidence>
<reference evidence="14" key="1">
    <citation type="submission" date="2018-07" db="EMBL/GenBank/DDBJ databases">
        <title>Comparative genomics of catfishes provides insights into carnivory and benthic adaptation.</title>
        <authorList>
            <person name="Zhang Y."/>
            <person name="Wang D."/>
            <person name="Peng Z."/>
            <person name="Zheng S."/>
            <person name="Shao F."/>
            <person name="Tao W."/>
        </authorList>
    </citation>
    <scope>NUCLEOTIDE SEQUENCE</scope>
    <source>
        <strain evidence="14">Chongqing</strain>
    </source>
</reference>
<keyword evidence="2" id="KW-1003">Cell membrane</keyword>
<dbReference type="PROSITE" id="PS50262">
    <property type="entry name" value="G_PROTEIN_RECEP_F1_2"/>
    <property type="match status" value="2"/>
</dbReference>
<dbReference type="Proteomes" id="UP001205998">
    <property type="component" value="Unassembled WGS sequence"/>
</dbReference>
<evidence type="ECO:0000256" key="1">
    <source>
        <dbReference type="ARBA" id="ARBA00004651"/>
    </source>
</evidence>
<feature type="transmembrane region" description="Helical" evidence="12">
    <location>
        <begin position="175"/>
        <end position="194"/>
    </location>
</feature>
<name>A0AAD5A1E6_SILAS</name>
<dbReference type="SMART" id="SM01381">
    <property type="entry name" value="7TM_GPCR_Srsx"/>
    <property type="match status" value="1"/>
</dbReference>
<dbReference type="PANTHER" id="PTHR24249">
    <property type="entry name" value="HISTAMINE RECEPTOR-RELATED G-PROTEIN COUPLED RECEPTOR"/>
    <property type="match status" value="1"/>
</dbReference>
<keyword evidence="5 11" id="KW-0297">G-protein coupled receptor</keyword>
<feature type="transmembrane region" description="Helical" evidence="12">
    <location>
        <begin position="442"/>
        <end position="468"/>
    </location>
</feature>
<dbReference type="InterPro" id="IPR050569">
    <property type="entry name" value="TAAR"/>
</dbReference>
<dbReference type="PRINTS" id="PR01830">
    <property type="entry name" value="TRACEAMINER"/>
</dbReference>
<gene>
    <name evidence="14" type="ORF">C0J50_1796</name>
</gene>
<keyword evidence="8 11" id="KW-0675">Receptor</keyword>
<evidence type="ECO:0000256" key="3">
    <source>
        <dbReference type="ARBA" id="ARBA00022692"/>
    </source>
</evidence>
<feature type="transmembrane region" description="Helical" evidence="12">
    <location>
        <begin position="539"/>
        <end position="561"/>
    </location>
</feature>
<evidence type="ECO:0000256" key="8">
    <source>
        <dbReference type="ARBA" id="ARBA00023170"/>
    </source>
</evidence>
<dbReference type="CDD" id="cd15055">
    <property type="entry name" value="7tmA_TAARs"/>
    <property type="match status" value="1"/>
</dbReference>